<comment type="cofactor">
    <cofactor evidence="6">
        <name>FAD</name>
        <dbReference type="ChEBI" id="CHEBI:57692"/>
    </cofactor>
</comment>
<dbReference type="InterPro" id="IPR036188">
    <property type="entry name" value="FAD/NAD-bd_sf"/>
</dbReference>
<dbReference type="AlphaFoldDB" id="A0A068VEJ2"/>
<protein>
    <recommendedName>
        <fullName evidence="6">Flavin-containing monooxygenase</fullName>
        <ecNumber evidence="6">1.-.-.-</ecNumber>
    </recommendedName>
</protein>
<evidence type="ECO:0000313" key="7">
    <source>
        <dbReference type="EMBL" id="CDP19141.1"/>
    </source>
</evidence>
<keyword evidence="3 6" id="KW-0274">FAD</keyword>
<evidence type="ECO:0000313" key="8">
    <source>
        <dbReference type="Proteomes" id="UP000295252"/>
    </source>
</evidence>
<evidence type="ECO:0000256" key="1">
    <source>
        <dbReference type="ARBA" id="ARBA00009183"/>
    </source>
</evidence>
<dbReference type="GO" id="GO:0050661">
    <property type="term" value="F:NADP binding"/>
    <property type="evidence" value="ECO:0007669"/>
    <property type="project" value="InterPro"/>
</dbReference>
<dbReference type="STRING" id="49390.A0A068VEJ2"/>
<organism evidence="7 8">
    <name type="scientific">Coffea canephora</name>
    <name type="common">Robusta coffee</name>
    <dbReference type="NCBI Taxonomy" id="49390"/>
    <lineage>
        <taxon>Eukaryota</taxon>
        <taxon>Viridiplantae</taxon>
        <taxon>Streptophyta</taxon>
        <taxon>Embryophyta</taxon>
        <taxon>Tracheophyta</taxon>
        <taxon>Spermatophyta</taxon>
        <taxon>Magnoliopsida</taxon>
        <taxon>eudicotyledons</taxon>
        <taxon>Gunneridae</taxon>
        <taxon>Pentapetalae</taxon>
        <taxon>asterids</taxon>
        <taxon>lamiids</taxon>
        <taxon>Gentianales</taxon>
        <taxon>Rubiaceae</taxon>
        <taxon>Ixoroideae</taxon>
        <taxon>Gardenieae complex</taxon>
        <taxon>Bertiereae - Coffeeae clade</taxon>
        <taxon>Coffeeae</taxon>
        <taxon>Coffea</taxon>
    </lineage>
</organism>
<dbReference type="PIRSF" id="PIRSF000332">
    <property type="entry name" value="FMO"/>
    <property type="match status" value="1"/>
</dbReference>
<name>A0A068VEJ2_COFCA</name>
<evidence type="ECO:0000256" key="2">
    <source>
        <dbReference type="ARBA" id="ARBA00022630"/>
    </source>
</evidence>
<evidence type="ECO:0000256" key="4">
    <source>
        <dbReference type="ARBA" id="ARBA00022857"/>
    </source>
</evidence>
<dbReference type="Gene3D" id="3.50.50.60">
    <property type="entry name" value="FAD/NAD(P)-binding domain"/>
    <property type="match status" value="1"/>
</dbReference>
<dbReference type="Gramene" id="CDP19141">
    <property type="protein sequence ID" value="CDP19141"/>
    <property type="gene ID" value="GSCOC_T00007022001"/>
</dbReference>
<keyword evidence="4" id="KW-0521">NADP</keyword>
<dbReference type="OrthoDB" id="66881at2759"/>
<evidence type="ECO:0000256" key="5">
    <source>
        <dbReference type="ARBA" id="ARBA00023002"/>
    </source>
</evidence>
<dbReference type="EC" id="1.-.-.-" evidence="6"/>
<dbReference type="InterPro" id="IPR000960">
    <property type="entry name" value="Flavin_mOase"/>
</dbReference>
<evidence type="ECO:0000256" key="6">
    <source>
        <dbReference type="RuleBase" id="RU361177"/>
    </source>
</evidence>
<gene>
    <name evidence="7" type="ORF">GSCOC_T00007022001</name>
</gene>
<accession>A0A068VEJ2</accession>
<sequence length="362" mass="41229">MVAARELRKEGHIVVVHEQNHDVGGQWLCHPNVEDEDPLGRGAILKDHSNIYASLRIFSPRKIMGFTDFPFRVTEAGDSRRFPSHKAIGFFPREFCEWFGLRDMIRFNTRVDYVGMLNYSECNGHGLKWRVKRREEEGCFDAVIVASGHYSQPCLPNIKGLEAWKGKQMHSHVYRIPEPFHNEIIVSKRLPLSYTPSSPTPVGVVVVVGNSESGQDLPMLLVHVAKDVHFTLKDRGINFYLSDIVISCMSLSKEIESLHEEGRVSFIDGSLVFANRIIHCTGVKISLSFKLHSYSFPFLDTKGAVSVDDNRVGPLYEHTFPPPPQKQNGSFSLLRWYTQKGKILEDYLLIITNDHIRVRVVI</sequence>
<dbReference type="OMA" id="ELPFRIM"/>
<dbReference type="PhylomeDB" id="A0A068VEJ2"/>
<dbReference type="InterPro" id="IPR020946">
    <property type="entry name" value="Flavin_mOase-like"/>
</dbReference>
<keyword evidence="2 6" id="KW-0285">Flavoprotein</keyword>
<dbReference type="InterPro" id="IPR050346">
    <property type="entry name" value="FMO-like"/>
</dbReference>
<dbReference type="PANTHER" id="PTHR23023">
    <property type="entry name" value="DIMETHYLANILINE MONOOXYGENASE"/>
    <property type="match status" value="1"/>
</dbReference>
<dbReference type="EMBL" id="HG739444">
    <property type="protein sequence ID" value="CDP19141.1"/>
    <property type="molecule type" value="Genomic_DNA"/>
</dbReference>
<keyword evidence="8" id="KW-1185">Reference proteome</keyword>
<dbReference type="SUPFAM" id="SSF51905">
    <property type="entry name" value="FAD/NAD(P)-binding domain"/>
    <property type="match status" value="1"/>
</dbReference>
<dbReference type="Pfam" id="PF00743">
    <property type="entry name" value="FMO-like"/>
    <property type="match status" value="1"/>
</dbReference>
<evidence type="ECO:0000256" key="3">
    <source>
        <dbReference type="ARBA" id="ARBA00022827"/>
    </source>
</evidence>
<keyword evidence="5 6" id="KW-0560">Oxidoreductase</keyword>
<reference evidence="8" key="1">
    <citation type="journal article" date="2014" name="Science">
        <title>The coffee genome provides insight into the convergent evolution of caffeine biosynthesis.</title>
        <authorList>
            <person name="Denoeud F."/>
            <person name="Carretero-Paulet L."/>
            <person name="Dereeper A."/>
            <person name="Droc G."/>
            <person name="Guyot R."/>
            <person name="Pietrella M."/>
            <person name="Zheng C."/>
            <person name="Alberti A."/>
            <person name="Anthony F."/>
            <person name="Aprea G."/>
            <person name="Aury J.M."/>
            <person name="Bento P."/>
            <person name="Bernard M."/>
            <person name="Bocs S."/>
            <person name="Campa C."/>
            <person name="Cenci A."/>
            <person name="Combes M.C."/>
            <person name="Crouzillat D."/>
            <person name="Da Silva C."/>
            <person name="Daddiego L."/>
            <person name="De Bellis F."/>
            <person name="Dussert S."/>
            <person name="Garsmeur O."/>
            <person name="Gayraud T."/>
            <person name="Guignon V."/>
            <person name="Jahn K."/>
            <person name="Jamilloux V."/>
            <person name="Joet T."/>
            <person name="Labadie K."/>
            <person name="Lan T."/>
            <person name="Leclercq J."/>
            <person name="Lepelley M."/>
            <person name="Leroy T."/>
            <person name="Li L.T."/>
            <person name="Librado P."/>
            <person name="Lopez L."/>
            <person name="Munoz A."/>
            <person name="Noel B."/>
            <person name="Pallavicini A."/>
            <person name="Perrotta G."/>
            <person name="Poncet V."/>
            <person name="Pot D."/>
            <person name="Priyono X."/>
            <person name="Rigoreau M."/>
            <person name="Rouard M."/>
            <person name="Rozas J."/>
            <person name="Tranchant-Dubreuil C."/>
            <person name="VanBuren R."/>
            <person name="Zhang Q."/>
            <person name="Andrade A.C."/>
            <person name="Argout X."/>
            <person name="Bertrand B."/>
            <person name="de Kochko A."/>
            <person name="Graziosi G."/>
            <person name="Henry R.J."/>
            <person name="Jayarama X."/>
            <person name="Ming R."/>
            <person name="Nagai C."/>
            <person name="Rounsley S."/>
            <person name="Sankoff D."/>
            <person name="Giuliano G."/>
            <person name="Albert V.A."/>
            <person name="Wincker P."/>
            <person name="Lashermes P."/>
        </authorList>
    </citation>
    <scope>NUCLEOTIDE SEQUENCE [LARGE SCALE GENOMIC DNA]</scope>
    <source>
        <strain evidence="8">cv. DH200-94</strain>
    </source>
</reference>
<dbReference type="Proteomes" id="UP000295252">
    <property type="component" value="Unassembled WGS sequence"/>
</dbReference>
<keyword evidence="6" id="KW-0503">Monooxygenase</keyword>
<comment type="similarity">
    <text evidence="1 6">Belongs to the FMO family.</text>
</comment>
<dbReference type="GO" id="GO:0004499">
    <property type="term" value="F:N,N-dimethylaniline monooxygenase activity"/>
    <property type="evidence" value="ECO:0007669"/>
    <property type="project" value="InterPro"/>
</dbReference>
<dbReference type="GO" id="GO:0050660">
    <property type="term" value="F:flavin adenine dinucleotide binding"/>
    <property type="evidence" value="ECO:0007669"/>
    <property type="project" value="InterPro"/>
</dbReference>
<proteinExistence type="inferred from homology"/>
<dbReference type="InParanoid" id="A0A068VEJ2"/>